<dbReference type="EMBL" id="BKZQ01000039">
    <property type="protein sequence ID" value="GER71208.1"/>
    <property type="molecule type" value="Genomic_DNA"/>
</dbReference>
<feature type="transmembrane region" description="Helical" evidence="6">
    <location>
        <begin position="27"/>
        <end position="55"/>
    </location>
</feature>
<evidence type="ECO:0000256" key="1">
    <source>
        <dbReference type="ARBA" id="ARBA00004141"/>
    </source>
</evidence>
<organism evidence="7 8">
    <name type="scientific">Weizmannia acidilactici</name>
    <dbReference type="NCBI Taxonomy" id="2607726"/>
    <lineage>
        <taxon>Bacteria</taxon>
        <taxon>Bacillati</taxon>
        <taxon>Bacillota</taxon>
        <taxon>Bacilli</taxon>
        <taxon>Bacillales</taxon>
        <taxon>Bacillaceae</taxon>
        <taxon>Heyndrickxia</taxon>
    </lineage>
</organism>
<accession>A0A5J4JKX6</accession>
<keyword evidence="4 6" id="KW-1133">Transmembrane helix</keyword>
<dbReference type="RefSeq" id="WP_151706102.1">
    <property type="nucleotide sequence ID" value="NZ_BKZQ01000039.1"/>
</dbReference>
<protein>
    <recommendedName>
        <fullName evidence="6">Probable membrane transporter protein</fullName>
    </recommendedName>
</protein>
<feature type="transmembrane region" description="Helical" evidence="6">
    <location>
        <begin position="67"/>
        <end position="86"/>
    </location>
</feature>
<keyword evidence="8" id="KW-1185">Reference proteome</keyword>
<evidence type="ECO:0000313" key="8">
    <source>
        <dbReference type="Proteomes" id="UP000391919"/>
    </source>
</evidence>
<evidence type="ECO:0000256" key="5">
    <source>
        <dbReference type="ARBA" id="ARBA00023136"/>
    </source>
</evidence>
<comment type="subcellular location">
    <subcellularLocation>
        <location evidence="6">Cell membrane</location>
        <topology evidence="6">Multi-pass membrane protein</topology>
    </subcellularLocation>
    <subcellularLocation>
        <location evidence="1">Membrane</location>
        <topology evidence="1">Multi-pass membrane protein</topology>
    </subcellularLocation>
</comment>
<evidence type="ECO:0000256" key="2">
    <source>
        <dbReference type="ARBA" id="ARBA00009142"/>
    </source>
</evidence>
<dbReference type="Pfam" id="PF01925">
    <property type="entry name" value="TauE"/>
    <property type="match status" value="1"/>
</dbReference>
<dbReference type="InterPro" id="IPR051598">
    <property type="entry name" value="TSUP/Inactive_protease-like"/>
</dbReference>
<sequence>MHVSILVTMLFVGVTLGFIGAGGSGFIISLLTLLFGISIHTALATALTAMIFSSFSGAVSHYREGNVSVKAGTAVGITGAIGAWFGSHFSAHIPGGELKWFTSGMLLFSAFLLWLRMFLLSRESIQTKSIPSGMNFTFRALLLGIVTGLLSGMFGIGSTPFIQLGLMVLLGLSVLQAAGTTMMVIIPIALGGGLASFQQGYLDIRLLLEVVAGTMTGTYIGAKFTNRAPVPLLKSSMIAVPILASVLLIV</sequence>
<dbReference type="Proteomes" id="UP000391919">
    <property type="component" value="Unassembled WGS sequence"/>
</dbReference>
<name>A0A5J4JKX6_9BACI</name>
<dbReference type="AlphaFoldDB" id="A0A5J4JKX6"/>
<dbReference type="PANTHER" id="PTHR43701">
    <property type="entry name" value="MEMBRANE TRANSPORTER PROTEIN MJ0441-RELATED"/>
    <property type="match status" value="1"/>
</dbReference>
<dbReference type="PANTHER" id="PTHR43701:SF2">
    <property type="entry name" value="MEMBRANE TRANSPORTER PROTEIN YJNA-RELATED"/>
    <property type="match status" value="1"/>
</dbReference>
<comment type="similarity">
    <text evidence="2 6">Belongs to the 4-toluene sulfonate uptake permease (TSUP) (TC 2.A.102) family.</text>
</comment>
<evidence type="ECO:0000256" key="4">
    <source>
        <dbReference type="ARBA" id="ARBA00022989"/>
    </source>
</evidence>
<proteinExistence type="inferred from homology"/>
<dbReference type="InterPro" id="IPR002781">
    <property type="entry name" value="TM_pro_TauE-like"/>
</dbReference>
<evidence type="ECO:0000256" key="3">
    <source>
        <dbReference type="ARBA" id="ARBA00022692"/>
    </source>
</evidence>
<gene>
    <name evidence="7" type="ORF">BpJC7_25110</name>
</gene>
<reference evidence="7 8" key="1">
    <citation type="submission" date="2019-09" db="EMBL/GenBank/DDBJ databases">
        <title>Draft genome sequence of Bacillus sp. JC-7.</title>
        <authorList>
            <person name="Tanaka N."/>
            <person name="Shiwa Y."/>
            <person name="Fujita N."/>
            <person name="Tanasupawat S."/>
        </authorList>
    </citation>
    <scope>NUCLEOTIDE SEQUENCE [LARGE SCALE GENOMIC DNA]</scope>
    <source>
        <strain evidence="7 8">JC-7</strain>
    </source>
</reference>
<comment type="caution">
    <text evidence="7">The sequence shown here is derived from an EMBL/GenBank/DDBJ whole genome shotgun (WGS) entry which is preliminary data.</text>
</comment>
<feature type="transmembrane region" description="Helical" evidence="6">
    <location>
        <begin position="98"/>
        <end position="115"/>
    </location>
</feature>
<evidence type="ECO:0000256" key="6">
    <source>
        <dbReference type="RuleBase" id="RU363041"/>
    </source>
</evidence>
<keyword evidence="6" id="KW-1003">Cell membrane</keyword>
<feature type="transmembrane region" description="Helical" evidence="6">
    <location>
        <begin position="136"/>
        <end position="156"/>
    </location>
</feature>
<evidence type="ECO:0000313" key="7">
    <source>
        <dbReference type="EMBL" id="GER71208.1"/>
    </source>
</evidence>
<dbReference type="GO" id="GO:0005886">
    <property type="term" value="C:plasma membrane"/>
    <property type="evidence" value="ECO:0007669"/>
    <property type="project" value="UniProtKB-SubCell"/>
</dbReference>
<keyword evidence="5 6" id="KW-0472">Membrane</keyword>
<feature type="transmembrane region" description="Helical" evidence="6">
    <location>
        <begin position="162"/>
        <end position="190"/>
    </location>
</feature>
<keyword evidence="3 6" id="KW-0812">Transmembrane</keyword>